<evidence type="ECO:0000256" key="5">
    <source>
        <dbReference type="ARBA" id="ARBA00022989"/>
    </source>
</evidence>
<evidence type="ECO:0000256" key="2">
    <source>
        <dbReference type="ARBA" id="ARBA00007965"/>
    </source>
</evidence>
<evidence type="ECO:0000256" key="1">
    <source>
        <dbReference type="ARBA" id="ARBA00004141"/>
    </source>
</evidence>
<keyword evidence="4 7" id="KW-0812">Transmembrane</keyword>
<protein>
    <submittedName>
        <fullName evidence="8">Equilibrative nucleoside transporter 1</fullName>
    </submittedName>
</protein>
<dbReference type="OMA" id="KIMFINS"/>
<evidence type="ECO:0000313" key="9">
    <source>
        <dbReference type="Proteomes" id="UP000186594"/>
    </source>
</evidence>
<dbReference type="PANTHER" id="PTHR10332">
    <property type="entry name" value="EQUILIBRATIVE NUCLEOSIDE TRANSPORTER"/>
    <property type="match status" value="1"/>
</dbReference>
<feature type="transmembrane region" description="Helical" evidence="7">
    <location>
        <begin position="177"/>
        <end position="197"/>
    </location>
</feature>
<reference evidence="8 9" key="1">
    <citation type="submission" date="2016-04" db="EMBL/GenBank/DDBJ databases">
        <title>Evolutionary innovation and constraint leading to complex multicellularity in the Ascomycota.</title>
        <authorList>
            <person name="Cisse O."/>
            <person name="Nguyen A."/>
            <person name="Hewitt D.A."/>
            <person name="Jedd G."/>
            <person name="Stajich J.E."/>
        </authorList>
    </citation>
    <scope>NUCLEOTIDE SEQUENCE [LARGE SCALE GENOMIC DNA]</scope>
    <source>
        <strain evidence="8 9">DAH-3</strain>
    </source>
</reference>
<dbReference type="PRINTS" id="PR01130">
    <property type="entry name" value="DERENTRNSPRT"/>
</dbReference>
<dbReference type="AlphaFoldDB" id="A0A1U7LJM4"/>
<sequence>MPNLSLKSRFASLFSTRDSPGYTMVEQESTAHSTIGSPHVQKELTSVQNALAYISFMLVGMSRYAVALELLYRCSEFLELKGVEYLRKLDKCVFYYREFTQHLSAHKGNLALRSSIALGFNIVLFFVIAGSTFTNFSANAYFGFIIFMCILSACSTGLMQNGAFGFCGLFPTIHAQAIMTGQGIAGILPSVVQIILLTTSKSKHDAKNHLEEASARIAFAYFLTASAISLLAFFANALLIRISKDLPPHPFITTTSDSTSFHRLWKLFKQLLPLSISVVAVFLVTLSIFPGITSSVTPVSSRPLRKDIFISLGFLVWNASDLLGRTVAGLKPVSKALVPHPRYISILTWSRVIFIPLFILCNIYDKGSVIKSDVFFFFLLTLNGLSNGLLGSLCIMSALEMSNNRQDAGGFMSLMLCLGLALGSCVSFAVVAVAKSIR</sequence>
<comment type="subcellular location">
    <subcellularLocation>
        <location evidence="1">Membrane</location>
        <topology evidence="1">Multi-pass membrane protein</topology>
    </subcellularLocation>
</comment>
<comment type="caution">
    <text evidence="8">The sequence shown here is derived from an EMBL/GenBank/DDBJ whole genome shotgun (WGS) entry which is preliminary data.</text>
</comment>
<gene>
    <name evidence="8" type="ORF">NEOLI_001715</name>
</gene>
<evidence type="ECO:0000256" key="3">
    <source>
        <dbReference type="ARBA" id="ARBA00022448"/>
    </source>
</evidence>
<feature type="transmembrane region" description="Helical" evidence="7">
    <location>
        <begin position="110"/>
        <end position="129"/>
    </location>
</feature>
<evidence type="ECO:0000256" key="6">
    <source>
        <dbReference type="ARBA" id="ARBA00023136"/>
    </source>
</evidence>
<feature type="transmembrane region" description="Helical" evidence="7">
    <location>
        <begin position="411"/>
        <end position="434"/>
    </location>
</feature>
<dbReference type="GO" id="GO:0034257">
    <property type="term" value="F:nicotinamide riboside transmembrane transporter activity"/>
    <property type="evidence" value="ECO:0007669"/>
    <property type="project" value="TreeGrafter"/>
</dbReference>
<dbReference type="Proteomes" id="UP000186594">
    <property type="component" value="Unassembled WGS sequence"/>
</dbReference>
<keyword evidence="5 7" id="KW-1133">Transmembrane helix</keyword>
<feature type="transmembrane region" description="Helical" evidence="7">
    <location>
        <begin position="376"/>
        <end position="399"/>
    </location>
</feature>
<evidence type="ECO:0000313" key="8">
    <source>
        <dbReference type="EMBL" id="OLL22847.1"/>
    </source>
</evidence>
<keyword evidence="3" id="KW-0813">Transport</keyword>
<dbReference type="GO" id="GO:0015205">
    <property type="term" value="F:nucleobase transmembrane transporter activity"/>
    <property type="evidence" value="ECO:0007669"/>
    <property type="project" value="TreeGrafter"/>
</dbReference>
<feature type="transmembrane region" description="Helical" evidence="7">
    <location>
        <begin position="271"/>
        <end position="292"/>
    </location>
</feature>
<proteinExistence type="inferred from homology"/>
<dbReference type="OrthoDB" id="46396at2759"/>
<comment type="similarity">
    <text evidence="2">Belongs to the SLC29A/ENT transporter (TC 2.A.57) family.</text>
</comment>
<accession>A0A1U7LJM4</accession>
<organism evidence="8 9">
    <name type="scientific">Neolecta irregularis (strain DAH-3)</name>
    <dbReference type="NCBI Taxonomy" id="1198029"/>
    <lineage>
        <taxon>Eukaryota</taxon>
        <taxon>Fungi</taxon>
        <taxon>Dikarya</taxon>
        <taxon>Ascomycota</taxon>
        <taxon>Taphrinomycotina</taxon>
        <taxon>Neolectales</taxon>
        <taxon>Neolectaceae</taxon>
        <taxon>Neolecta</taxon>
    </lineage>
</organism>
<dbReference type="InterPro" id="IPR002259">
    <property type="entry name" value="Eqnu_transpt"/>
</dbReference>
<feature type="transmembrane region" description="Helical" evidence="7">
    <location>
        <begin position="50"/>
        <end position="72"/>
    </location>
</feature>
<keyword evidence="6 7" id="KW-0472">Membrane</keyword>
<dbReference type="GO" id="GO:0000329">
    <property type="term" value="C:fungal-type vacuole membrane"/>
    <property type="evidence" value="ECO:0007669"/>
    <property type="project" value="TreeGrafter"/>
</dbReference>
<feature type="transmembrane region" description="Helical" evidence="7">
    <location>
        <begin position="141"/>
        <end position="170"/>
    </location>
</feature>
<evidence type="ECO:0000256" key="7">
    <source>
        <dbReference type="SAM" id="Phobius"/>
    </source>
</evidence>
<dbReference type="EMBL" id="LXFE01002699">
    <property type="protein sequence ID" value="OLL22847.1"/>
    <property type="molecule type" value="Genomic_DNA"/>
</dbReference>
<feature type="transmembrane region" description="Helical" evidence="7">
    <location>
        <begin position="217"/>
        <end position="239"/>
    </location>
</feature>
<dbReference type="GO" id="GO:0005886">
    <property type="term" value="C:plasma membrane"/>
    <property type="evidence" value="ECO:0007669"/>
    <property type="project" value="TreeGrafter"/>
</dbReference>
<keyword evidence="9" id="KW-1185">Reference proteome</keyword>
<feature type="transmembrane region" description="Helical" evidence="7">
    <location>
        <begin position="343"/>
        <end position="364"/>
    </location>
</feature>
<name>A0A1U7LJM4_NEOID</name>
<evidence type="ECO:0000256" key="4">
    <source>
        <dbReference type="ARBA" id="ARBA00022692"/>
    </source>
</evidence>
<dbReference type="PANTHER" id="PTHR10332:SF88">
    <property type="entry name" value="EQUILIBRATIVE NUCLEOSIDE TRANSPORTER 1, ISOFORM A"/>
    <property type="match status" value="1"/>
</dbReference>
<dbReference type="Pfam" id="PF01733">
    <property type="entry name" value="Nucleoside_tran"/>
    <property type="match status" value="2"/>
</dbReference>